<keyword evidence="8 13" id="KW-1133">Transmembrane helix</keyword>
<proteinExistence type="inferred from homology"/>
<keyword evidence="7 13" id="KW-0653">Protein transport</keyword>
<keyword evidence="6 13" id="KW-0812">Transmembrane</keyword>
<evidence type="ECO:0000256" key="10">
    <source>
        <dbReference type="ARBA" id="ARBA00023186"/>
    </source>
</evidence>
<comment type="function">
    <text evidence="13">Required for the insertion and/or proper folding and/or complex formation of integral membrane proteins into the membrane. Involved in integration of membrane proteins that insert both dependently and independently of the Sec translocase complex, as well as at least some lipoproteins. Aids folding of multispanning membrane proteins.</text>
</comment>
<dbReference type="NCBIfam" id="TIGR03592">
    <property type="entry name" value="yidC_oxa1_cterm"/>
    <property type="match status" value="1"/>
</dbReference>
<evidence type="ECO:0000259" key="15">
    <source>
        <dbReference type="Pfam" id="PF02096"/>
    </source>
</evidence>
<evidence type="ECO:0000259" key="16">
    <source>
        <dbReference type="Pfam" id="PF14849"/>
    </source>
</evidence>
<evidence type="ECO:0000313" key="18">
    <source>
        <dbReference type="Proteomes" id="UP000323567"/>
    </source>
</evidence>
<dbReference type="CDD" id="cd20070">
    <property type="entry name" value="5TM_YidC_Alb3"/>
    <property type="match status" value="1"/>
</dbReference>
<dbReference type="InterPro" id="IPR038221">
    <property type="entry name" value="YidC_periplasmic_sf"/>
</dbReference>
<dbReference type="AlphaFoldDB" id="A0A5B3GDC1"/>
<evidence type="ECO:0000256" key="1">
    <source>
        <dbReference type="ARBA" id="ARBA00004429"/>
    </source>
</evidence>
<dbReference type="HAMAP" id="MF_01810">
    <property type="entry name" value="YidC_type1"/>
    <property type="match status" value="1"/>
</dbReference>
<gene>
    <name evidence="13 17" type="primary">yidC</name>
    <name evidence="17" type="ORF">F2Y13_03725</name>
</gene>
<keyword evidence="10 13" id="KW-0143">Chaperone</keyword>
<evidence type="ECO:0000256" key="11">
    <source>
        <dbReference type="ARBA" id="ARBA00033245"/>
    </source>
</evidence>
<feature type="domain" description="Membrane insertase YidC/Oxa/ALB C-terminal" evidence="15">
    <location>
        <begin position="402"/>
        <end position="602"/>
    </location>
</feature>
<dbReference type="Pfam" id="PF14849">
    <property type="entry name" value="YidC_periplas"/>
    <property type="match status" value="1"/>
</dbReference>
<dbReference type="InterPro" id="IPR001708">
    <property type="entry name" value="YidC/ALB3/OXA1/COX18"/>
</dbReference>
<feature type="transmembrane region" description="Helical" evidence="13">
    <location>
        <begin position="558"/>
        <end position="578"/>
    </location>
</feature>
<keyword evidence="4 13" id="KW-0813">Transport</keyword>
<evidence type="ECO:0000256" key="9">
    <source>
        <dbReference type="ARBA" id="ARBA00023136"/>
    </source>
</evidence>
<dbReference type="Gene3D" id="2.70.98.90">
    <property type="match status" value="1"/>
</dbReference>
<evidence type="ECO:0000256" key="8">
    <source>
        <dbReference type="ARBA" id="ARBA00022989"/>
    </source>
</evidence>
<accession>A0A5B3GDC1</accession>
<dbReference type="InterPro" id="IPR028055">
    <property type="entry name" value="YidC/Oxa/ALB_C"/>
</dbReference>
<feature type="transmembrane region" description="Helical" evidence="13">
    <location>
        <begin position="469"/>
        <end position="490"/>
    </location>
</feature>
<dbReference type="PRINTS" id="PR00701">
    <property type="entry name" value="60KDINNERMP"/>
</dbReference>
<organism evidence="17 18">
    <name type="scientific">Alistipes shahii</name>
    <dbReference type="NCBI Taxonomy" id="328814"/>
    <lineage>
        <taxon>Bacteria</taxon>
        <taxon>Pseudomonadati</taxon>
        <taxon>Bacteroidota</taxon>
        <taxon>Bacteroidia</taxon>
        <taxon>Bacteroidales</taxon>
        <taxon>Rikenellaceae</taxon>
        <taxon>Alistipes</taxon>
    </lineage>
</organism>
<sequence length="648" mass="73188">MDKKSIIGIAVVAVLFLGFAYFNSQQQKEYLEQKAAYEAYVDSVAAAARAAAPVADSLASGNGVQAEVAAAEAAAAVRERQVETLGESLTAAREAEAEEFIVENDVMAVLFSTRGGQIKGVTLKDYTQYGPRGKRDRKIEMMDPATARFGLSFYLKNGLKNVPVNTLDYVFTAQPVVGESDGAKSVVMRLPVAEGAYLEYRYLIYDTEAPERDYLVDFDVRLVNMAPEMANQTQIQIDWANTTFQNEKGFQNENMYTTLSYRFPDETSIEELGMSEGAKSKNISTQVNWVAFKQQFFSSVFIAPDNVSYANLAFDTAAPESSLLKTFTAQMGVPYTPQTEGYDFAFYFGPNKYSILKKIGEPGGADIYLERLVPLGWGIFGWVNRWCVIPVFDFLRNYIGSFGIIIFILVLLVKLVISPLTYKSYVSMAKMRLVKPQIDELAKKYPKPEDAMKKQQATMELYKKAGINPMGGCIPMLIQMPILIAMFRFFPASIELREQPFLWADDLSSYDSIVNLPFSIPFYGDHVSLFALLMAVSLFGYSWFNYQQTASSQPQMAGMKFMMVYMMPIMMLFWFNSYSSGLCYYYLLSNIFTIGQTLVIRRMVDDNKIHAIMQANAAKKSKGKKSKFQQRYEELMRQQEAQQRAKRK</sequence>
<dbReference type="GO" id="GO:0005886">
    <property type="term" value="C:plasma membrane"/>
    <property type="evidence" value="ECO:0007669"/>
    <property type="project" value="UniProtKB-SubCell"/>
</dbReference>
<evidence type="ECO:0000256" key="6">
    <source>
        <dbReference type="ARBA" id="ARBA00022692"/>
    </source>
</evidence>
<dbReference type="CDD" id="cd19961">
    <property type="entry name" value="EcYidC-like_peri"/>
    <property type="match status" value="1"/>
</dbReference>
<dbReference type="EMBL" id="VVXK01000003">
    <property type="protein sequence ID" value="KAA2371490.1"/>
    <property type="molecule type" value="Genomic_DNA"/>
</dbReference>
<feature type="domain" description="Membrane insertase YidC N-terminal" evidence="16">
    <location>
        <begin position="102"/>
        <end position="378"/>
    </location>
</feature>
<dbReference type="RefSeq" id="WP_149887032.1">
    <property type="nucleotide sequence ID" value="NZ_CAUEJE010000002.1"/>
</dbReference>
<comment type="similarity">
    <text evidence="2 13">Belongs to the OXA1/ALB3/YidC family. Type 1 subfamily.</text>
</comment>
<comment type="subcellular location">
    <subcellularLocation>
        <location evidence="1">Cell inner membrane</location>
        <topology evidence="1">Multi-pass membrane protein</topology>
    </subcellularLocation>
    <subcellularLocation>
        <location evidence="13">Cell membrane</location>
        <topology evidence="13">Multi-pass membrane protein</topology>
    </subcellularLocation>
</comment>
<feature type="transmembrane region" description="Helical" evidence="13">
    <location>
        <begin position="527"/>
        <end position="546"/>
    </location>
</feature>
<keyword evidence="9 13" id="KW-0472">Membrane</keyword>
<evidence type="ECO:0000256" key="7">
    <source>
        <dbReference type="ARBA" id="ARBA00022927"/>
    </source>
</evidence>
<evidence type="ECO:0000256" key="2">
    <source>
        <dbReference type="ARBA" id="ARBA00010527"/>
    </source>
</evidence>
<evidence type="ECO:0000313" key="17">
    <source>
        <dbReference type="EMBL" id="KAA2371490.1"/>
    </source>
</evidence>
<name>A0A5B3GDC1_9BACT</name>
<dbReference type="NCBIfam" id="NF002356">
    <property type="entry name" value="PRK01318.2-3"/>
    <property type="match status" value="1"/>
</dbReference>
<comment type="caution">
    <text evidence="17">The sequence shown here is derived from an EMBL/GenBank/DDBJ whole genome shotgun (WGS) entry which is preliminary data.</text>
</comment>
<dbReference type="InterPro" id="IPR047196">
    <property type="entry name" value="YidC_ALB_C"/>
</dbReference>
<keyword evidence="14" id="KW-0175">Coiled coil</keyword>
<dbReference type="GO" id="GO:0015031">
    <property type="term" value="P:protein transport"/>
    <property type="evidence" value="ECO:0007669"/>
    <property type="project" value="UniProtKB-KW"/>
</dbReference>
<reference evidence="17 18" key="1">
    <citation type="journal article" date="2019" name="Nat. Med.">
        <title>A library of human gut bacterial isolates paired with longitudinal multiomics data enables mechanistic microbiome research.</title>
        <authorList>
            <person name="Poyet M."/>
            <person name="Groussin M."/>
            <person name="Gibbons S.M."/>
            <person name="Avila-Pacheco J."/>
            <person name="Jiang X."/>
            <person name="Kearney S.M."/>
            <person name="Perrotta A.R."/>
            <person name="Berdy B."/>
            <person name="Zhao S."/>
            <person name="Lieberman T.D."/>
            <person name="Swanson P.K."/>
            <person name="Smith M."/>
            <person name="Roesemann S."/>
            <person name="Alexander J.E."/>
            <person name="Rich S.A."/>
            <person name="Livny J."/>
            <person name="Vlamakis H."/>
            <person name="Clish C."/>
            <person name="Bullock K."/>
            <person name="Deik A."/>
            <person name="Scott J."/>
            <person name="Pierce K.A."/>
            <person name="Xavier R.J."/>
            <person name="Alm E.J."/>
        </authorList>
    </citation>
    <scope>NUCLEOTIDE SEQUENCE [LARGE SCALE GENOMIC DNA]</scope>
    <source>
        <strain evidence="17 18">BIOML-A2</strain>
    </source>
</reference>
<evidence type="ECO:0000256" key="5">
    <source>
        <dbReference type="ARBA" id="ARBA00022475"/>
    </source>
</evidence>
<dbReference type="Pfam" id="PF02096">
    <property type="entry name" value="60KD_IMP"/>
    <property type="match status" value="1"/>
</dbReference>
<evidence type="ECO:0000256" key="13">
    <source>
        <dbReference type="HAMAP-Rule" id="MF_01810"/>
    </source>
</evidence>
<dbReference type="GO" id="GO:0051205">
    <property type="term" value="P:protein insertion into membrane"/>
    <property type="evidence" value="ECO:0007669"/>
    <property type="project" value="TreeGrafter"/>
</dbReference>
<protein>
    <recommendedName>
        <fullName evidence="3 13">Membrane protein insertase YidC</fullName>
    </recommendedName>
    <alternativeName>
        <fullName evidence="12 13">Foldase YidC</fullName>
    </alternativeName>
    <alternativeName>
        <fullName evidence="11 13">Membrane integrase YidC</fullName>
    </alternativeName>
    <alternativeName>
        <fullName evidence="13">Membrane protein YidC</fullName>
    </alternativeName>
</protein>
<evidence type="ECO:0000256" key="12">
    <source>
        <dbReference type="ARBA" id="ARBA00033342"/>
    </source>
</evidence>
<dbReference type="PANTHER" id="PTHR12428">
    <property type="entry name" value="OXA1"/>
    <property type="match status" value="1"/>
</dbReference>
<feature type="coiled-coil region" evidence="14">
    <location>
        <begin position="618"/>
        <end position="645"/>
    </location>
</feature>
<feature type="transmembrane region" description="Helical" evidence="13">
    <location>
        <begin position="6"/>
        <end position="24"/>
    </location>
</feature>
<comment type="subunit">
    <text evidence="13">Interacts with the Sec translocase complex via SecD. Specifically interacts with transmembrane segments of nascent integral membrane proteins during membrane integration.</text>
</comment>
<dbReference type="InterPro" id="IPR028053">
    <property type="entry name" value="Membr_insert_YidC_N"/>
</dbReference>
<evidence type="ECO:0000256" key="3">
    <source>
        <dbReference type="ARBA" id="ARBA00015325"/>
    </source>
</evidence>
<dbReference type="PANTHER" id="PTHR12428:SF65">
    <property type="entry name" value="CYTOCHROME C OXIDASE ASSEMBLY PROTEIN COX18, MITOCHONDRIAL"/>
    <property type="match status" value="1"/>
</dbReference>
<dbReference type="InterPro" id="IPR019998">
    <property type="entry name" value="Membr_insert_YidC"/>
</dbReference>
<dbReference type="NCBIfam" id="TIGR03593">
    <property type="entry name" value="yidC_nterm"/>
    <property type="match status" value="1"/>
</dbReference>
<evidence type="ECO:0000256" key="4">
    <source>
        <dbReference type="ARBA" id="ARBA00022448"/>
    </source>
</evidence>
<keyword evidence="5 13" id="KW-1003">Cell membrane</keyword>
<feature type="transmembrane region" description="Helical" evidence="13">
    <location>
        <begin position="584"/>
        <end position="604"/>
    </location>
</feature>
<dbReference type="GO" id="GO:0032977">
    <property type="term" value="F:membrane insertase activity"/>
    <property type="evidence" value="ECO:0007669"/>
    <property type="project" value="InterPro"/>
</dbReference>
<evidence type="ECO:0000256" key="14">
    <source>
        <dbReference type="SAM" id="Coils"/>
    </source>
</evidence>
<feature type="transmembrane region" description="Helical" evidence="13">
    <location>
        <begin position="398"/>
        <end position="422"/>
    </location>
</feature>
<dbReference type="Proteomes" id="UP000323567">
    <property type="component" value="Unassembled WGS sequence"/>
</dbReference>